<proteinExistence type="predicted"/>
<name>A0ACC1LWK8_9FUNG</name>
<dbReference type="Proteomes" id="UP001139981">
    <property type="component" value="Unassembled WGS sequence"/>
</dbReference>
<evidence type="ECO:0000313" key="2">
    <source>
        <dbReference type="Proteomes" id="UP001139981"/>
    </source>
</evidence>
<gene>
    <name evidence="1" type="ORF">IWW38_005164</name>
</gene>
<dbReference type="EMBL" id="JANBVB010002257">
    <property type="protein sequence ID" value="KAJ2887338.1"/>
    <property type="molecule type" value="Genomic_DNA"/>
</dbReference>
<keyword evidence="2" id="KW-1185">Reference proteome</keyword>
<accession>A0ACC1LWK8</accession>
<comment type="caution">
    <text evidence="1">The sequence shown here is derived from an EMBL/GenBank/DDBJ whole genome shotgun (WGS) entry which is preliminary data.</text>
</comment>
<organism evidence="1 2">
    <name type="scientific">Coemansia aciculifera</name>
    <dbReference type="NCBI Taxonomy" id="417176"/>
    <lineage>
        <taxon>Eukaryota</taxon>
        <taxon>Fungi</taxon>
        <taxon>Fungi incertae sedis</taxon>
        <taxon>Zoopagomycota</taxon>
        <taxon>Kickxellomycotina</taxon>
        <taxon>Kickxellomycetes</taxon>
        <taxon>Kickxellales</taxon>
        <taxon>Kickxellaceae</taxon>
        <taxon>Coemansia</taxon>
    </lineage>
</organism>
<evidence type="ECO:0000313" key="1">
    <source>
        <dbReference type="EMBL" id="KAJ2887338.1"/>
    </source>
</evidence>
<reference evidence="1" key="1">
    <citation type="submission" date="2022-07" db="EMBL/GenBank/DDBJ databases">
        <title>Phylogenomic reconstructions and comparative analyses of Kickxellomycotina fungi.</title>
        <authorList>
            <person name="Reynolds N.K."/>
            <person name="Stajich J.E."/>
            <person name="Barry K."/>
            <person name="Grigoriev I.V."/>
            <person name="Crous P."/>
            <person name="Smith M.E."/>
        </authorList>
    </citation>
    <scope>NUCLEOTIDE SEQUENCE</scope>
    <source>
        <strain evidence="1">CBS 190363</strain>
    </source>
</reference>
<sequence length="148" mass="15669">MITNGAAYVAFVVVAVVLICMGAWLRRRRIQALIAQRQLHLEQQQQLESGLGNGVGTNGYSWSNEGTAGALRPPMHAHLRQTHAHSPAAAAAVDAKPSNDFLPPYSMPMPSNQPPPYAPPTAADAPSSSTSMPTVTPLPPPVSQGNRN</sequence>
<protein>
    <submittedName>
        <fullName evidence="1">Uncharacterized protein</fullName>
    </submittedName>
</protein>